<dbReference type="KEGG" id="pmet:G4Y79_20820"/>
<proteinExistence type="predicted"/>
<evidence type="ECO:0000313" key="2">
    <source>
        <dbReference type="Proteomes" id="UP000594468"/>
    </source>
</evidence>
<sequence length="122" mass="14413">MSQQDDANYEAWLASPFGQVHVKAAEAEKMRPIREAQATLEHFAKHTECREGVNVASRCVPGWWDRDRCGPMNEIIQYAFNQSVRMHISAWQDWLFFIKASQYEYVRDSWRPRRKPPRKKSA</sequence>
<keyword evidence="2" id="KW-1185">Reference proteome</keyword>
<dbReference type="Proteomes" id="UP000594468">
    <property type="component" value="Chromosome"/>
</dbReference>
<dbReference type="EMBL" id="CP062983">
    <property type="protein sequence ID" value="QPC82100.1"/>
    <property type="molecule type" value="Genomic_DNA"/>
</dbReference>
<reference evidence="1 2" key="1">
    <citation type="submission" date="2020-02" db="EMBL/GenBank/DDBJ databases">
        <authorList>
            <person name="Zheng R.K."/>
            <person name="Sun C.M."/>
        </authorList>
    </citation>
    <scope>NUCLEOTIDE SEQUENCE [LARGE SCALE GENOMIC DNA]</scope>
    <source>
        <strain evidence="2">rifampicinis</strain>
    </source>
</reference>
<dbReference type="AlphaFoldDB" id="A0A7S8E857"/>
<dbReference type="RefSeq" id="WP_195170169.1">
    <property type="nucleotide sequence ID" value="NZ_CP062983.1"/>
</dbReference>
<gene>
    <name evidence="1" type="ORF">G4Y79_20820</name>
</gene>
<protein>
    <submittedName>
        <fullName evidence="1">Uncharacterized protein</fullName>
    </submittedName>
</protein>
<accession>A0A7S8E857</accession>
<organism evidence="1 2">
    <name type="scientific">Phototrophicus methaneseepsis</name>
    <dbReference type="NCBI Taxonomy" id="2710758"/>
    <lineage>
        <taxon>Bacteria</taxon>
        <taxon>Bacillati</taxon>
        <taxon>Chloroflexota</taxon>
        <taxon>Candidatus Thermofontia</taxon>
        <taxon>Phototrophicales</taxon>
        <taxon>Phototrophicaceae</taxon>
        <taxon>Phototrophicus</taxon>
    </lineage>
</organism>
<evidence type="ECO:0000313" key="1">
    <source>
        <dbReference type="EMBL" id="QPC82100.1"/>
    </source>
</evidence>
<name>A0A7S8E857_9CHLR</name>